<dbReference type="Proteomes" id="UP000405805">
    <property type="component" value="Unassembled WGS sequence"/>
</dbReference>
<dbReference type="InterPro" id="IPR050708">
    <property type="entry name" value="T6SS_VgrG/RHS"/>
</dbReference>
<feature type="chain" id="PRO_5041699576" description="DUF6443 domain-containing protein" evidence="1">
    <location>
        <begin position="23"/>
        <end position="2008"/>
    </location>
</feature>
<dbReference type="InterPro" id="IPR045619">
    <property type="entry name" value="DUF6443"/>
</dbReference>
<gene>
    <name evidence="3" type="ORF">F7D57_09790</name>
</gene>
<reference evidence="4" key="1">
    <citation type="submission" date="2019-09" db="EMBL/GenBank/DDBJ databases">
        <title>Distinct polysaccharide growth profiles of human intestinal Prevotella copri isolates.</title>
        <authorList>
            <person name="Fehlner-Peach H."/>
            <person name="Magnabosco C."/>
            <person name="Raghavan V."/>
            <person name="Scher J.U."/>
            <person name="Tett A."/>
            <person name="Cox L.M."/>
            <person name="Gottsegen C."/>
            <person name="Watters A."/>
            <person name="Wiltshire- Gordon J.D."/>
            <person name="Segata N."/>
            <person name="Bonneau R."/>
            <person name="Littman D.R."/>
        </authorList>
    </citation>
    <scope>NUCLEOTIDE SEQUENCE [LARGE SCALE GENOMIC DNA]</scope>
    <source>
        <strain evidence="4">iA624</strain>
    </source>
</reference>
<keyword evidence="1" id="KW-0732">Signal</keyword>
<sequence>MSKYFSIFLLVFLLMVVPNAYSQSKPDSLQLDSLGRKHKKTMRNEDGTLDAIGRYTPQSPQTASLLKYTEFPVSPATGIPNIDIPIYTIEWDGVRIPISISYHASGIKVNDVASPVGLGWVLNAGGVIGCSKNGARDDFSSQTIKSASELKKLLQSTTIPANSFREIANGSGTIDTESDRYQYNFNGHNGCFRYDYTDMSIKTIPYEPIKIEELESGFKITDGDGTQYFFLKVEMVGGLGYGHRSACHLTSIVTPMKCDTITFSYDKTSVYYQTFASEYQHSGIYYDWDEENVGNNMPYVPISGPIAEYAINKTNVNYAVPLLTSIIWNGNRIEFTYNSDRPEYQLQRERLTQILVKNDLGNIINTVSLDNTGYLGTSLRGKRMLLKGITMNGAATGTNPVKYFFSYNMNALPDYMNINDLSTIRFHEDYWGYYNGTNSVHAVPTEYMADASIGGTDRTPDAQYAQHGILTSITYPTGGSSSFTYEGNVATGMCGGIRVKEISNTYQGEVLNREVFDYPDGGSQYLQISEDLFRYSTYYYYYREMHLHCSATEWDSDEHVVSQSSPILPLSGWSGTPVFYRNVNRSYYDKNGNLCGKTTSLYTDAMQNDNRCPGTDNYDYPRFYSELYNCDTGFPQPLLLSEVHYQFVEGKQSTISSTSYNYKKVVKDDFPVGVRVSKDDVEVVYFSNQAGDTYVPYPSRAEFVNSFHYHDVYAIPTFYILQSKSSINYEIGEQVTESYLYDSDYRSFKPTVVERECSDGKSLLTHYTYPFNASNLESTSMSTVNQMLSRHQIDIVLGEKIIKNNLCVSNKEYGHAFVNAKLQETSYSISREANALEKRFTYDSFDSNGNPRSLSQDNVRKFTIVWGYRHQLPVALIDGVSYTSLSSVYANITRVENALTPSVSDLQTIKQKVQSLGGMCTLYNYQPLVGITSREEPSGEKTYYSYDVLGRLSAVKDTQGKTIQSYSYYYNNGSASTHNYVQKRTMLDASSNNYIDDFSFTDGLGREISNATTGLGTKGNTAQGFTEYDGMHRAMRTWLPAILSSSIRNVALSDIESRAVNAYTDASPYMTYVYGSNLFSVSTTGPGEKWNTASHAKKRNVCLNAANVVKLYTATASSILLSGYYSANSLMEETITDEDGKQVKTFTDSQGRIVLKRQIGQGDYIDTYYVYNDLGDLRFVLSPSYQEEADMEKFAYEYRYDKRGRCVWKRLPGCEYQQLWYDNADNLMFSQDGEMRKKGVYMFYLYDEMGRQIVQGSTTAINASCPSAVAQYRGGNSGLFSSGYVTTNNLGLMNGQLYVVNYYDDHRFLDGQLVKQSTSQSLASTASDTKESFSKGMLTGTISRDTDGKFHVAAIYHNQEGLIVETRQTVQDDALLCQKTTYSFTKNPQTMVTQIKKSGVDKTITQKNRYNKYNDKIETITLNAGNGDKAVASYQYDDLGRLVSTKRSGNAGTITHEYNIRNWLVLTASDRFKESLKYESGSETPCYNGNISRMQWQNTYDNVLRGYDFEYDGLNRLTASAYAEGTAMSQNKDRYSEYIPQYSPNGSIERLQRYGKKNNGTFGLIDDLTYQYRGNQIQSISDKAGSLLYDGSFDFKDGASESTEYFYNANGALTKDLNKGISKIEYDVLDNLSCITFNNGFKTKYVYDAGGSKLRTIHEALTTNTTDYIGDFIFEDGKLSKYQFEGGYCSFDSNLNPTYHYYEKDHLGSIRMVVNENGTVEQVNHYYPFGGVYGDLTYNSELQRNKYIGKEFDHTSGLDWYDHGARMYDAAKGNWDRVDKLAEKYCSINPYIYSINNPITYLDLDGLRPRIYIETNGLGHTFVTIGEGRNTIVYTYGRYGALGSSGNILHQFTPTGEGVLVRKTGKQAREYLNEFSKKRNISIYTIEKGSDKDIASFFDEIWGSGTKTKSTTKKIKNNPDAKVVDEYNIFTNNCTTKSIEGVNYKQSNPLVPAEEITPMQDFGGSYNYKDKVISPSTLKHLLDKVSRKHPKDIVKVKNPQEFINQLFK</sequence>
<accession>A0AA90VFU1</accession>
<organism evidence="3 4">
    <name type="scientific">Segatella copri</name>
    <dbReference type="NCBI Taxonomy" id="165179"/>
    <lineage>
        <taxon>Bacteria</taxon>
        <taxon>Pseudomonadati</taxon>
        <taxon>Bacteroidota</taxon>
        <taxon>Bacteroidia</taxon>
        <taxon>Bacteroidales</taxon>
        <taxon>Prevotellaceae</taxon>
        <taxon>Segatella</taxon>
    </lineage>
</organism>
<dbReference type="RefSeq" id="WP_153097275.1">
    <property type="nucleotide sequence ID" value="NZ_VZBP01000126.1"/>
</dbReference>
<dbReference type="Gene3D" id="2.180.10.10">
    <property type="entry name" value="RHS repeat-associated core"/>
    <property type="match status" value="1"/>
</dbReference>
<evidence type="ECO:0000313" key="4">
    <source>
        <dbReference type="Proteomes" id="UP000405805"/>
    </source>
</evidence>
<feature type="signal peptide" evidence="1">
    <location>
        <begin position="1"/>
        <end position="22"/>
    </location>
</feature>
<evidence type="ECO:0000313" key="3">
    <source>
        <dbReference type="EMBL" id="MQO09989.1"/>
    </source>
</evidence>
<evidence type="ECO:0000256" key="1">
    <source>
        <dbReference type="SAM" id="SignalP"/>
    </source>
</evidence>
<evidence type="ECO:0000259" key="2">
    <source>
        <dbReference type="Pfam" id="PF20041"/>
    </source>
</evidence>
<dbReference type="NCBIfam" id="TIGR01643">
    <property type="entry name" value="YD_repeat_2x"/>
    <property type="match status" value="1"/>
</dbReference>
<dbReference type="PANTHER" id="PTHR32305:SF15">
    <property type="entry name" value="PROTEIN RHSA-RELATED"/>
    <property type="match status" value="1"/>
</dbReference>
<comment type="caution">
    <text evidence="3">The sequence shown here is derived from an EMBL/GenBank/DDBJ whole genome shotgun (WGS) entry which is preliminary data.</text>
</comment>
<dbReference type="EMBL" id="VZBP01000126">
    <property type="protein sequence ID" value="MQO09989.1"/>
    <property type="molecule type" value="Genomic_DNA"/>
</dbReference>
<name>A0AA90VFU1_9BACT</name>
<dbReference type="PANTHER" id="PTHR32305">
    <property type="match status" value="1"/>
</dbReference>
<dbReference type="Pfam" id="PF20041">
    <property type="entry name" value="DUF6443"/>
    <property type="match status" value="1"/>
</dbReference>
<dbReference type="InterPro" id="IPR006530">
    <property type="entry name" value="YD"/>
</dbReference>
<feature type="domain" description="DUF6443" evidence="2">
    <location>
        <begin position="982"/>
        <end position="1098"/>
    </location>
</feature>
<proteinExistence type="predicted"/>
<dbReference type="InterPro" id="IPR022385">
    <property type="entry name" value="Rhs_assc_core"/>
</dbReference>
<dbReference type="NCBIfam" id="TIGR03696">
    <property type="entry name" value="Rhs_assc_core"/>
    <property type="match status" value="1"/>
</dbReference>
<protein>
    <recommendedName>
        <fullName evidence="2">DUF6443 domain-containing protein</fullName>
    </recommendedName>
</protein>